<feature type="transmembrane region" description="Helical" evidence="7">
    <location>
        <begin position="510"/>
        <end position="538"/>
    </location>
</feature>
<feature type="transmembrane region" description="Helical" evidence="7">
    <location>
        <begin position="800"/>
        <end position="819"/>
    </location>
</feature>
<feature type="transmembrane region" description="Helical" evidence="7">
    <location>
        <begin position="378"/>
        <end position="403"/>
    </location>
</feature>
<organism evidence="9 10">
    <name type="scientific">Meloidogyne hapla</name>
    <name type="common">Root-knot nematode worm</name>
    <dbReference type="NCBI Taxonomy" id="6305"/>
    <lineage>
        <taxon>Eukaryota</taxon>
        <taxon>Metazoa</taxon>
        <taxon>Ecdysozoa</taxon>
        <taxon>Nematoda</taxon>
        <taxon>Chromadorea</taxon>
        <taxon>Rhabditida</taxon>
        <taxon>Tylenchina</taxon>
        <taxon>Tylenchomorpha</taxon>
        <taxon>Tylenchoidea</taxon>
        <taxon>Meloidogynidae</taxon>
        <taxon>Meloidogyninae</taxon>
        <taxon>Meloidogyne</taxon>
    </lineage>
</organism>
<dbReference type="InterPro" id="IPR003392">
    <property type="entry name" value="PTHD_SSD"/>
</dbReference>
<evidence type="ECO:0000313" key="10">
    <source>
        <dbReference type="WBParaSite" id="MhA1_Contig400.frz3.fgene2"/>
    </source>
</evidence>
<dbReference type="InterPro" id="IPR051697">
    <property type="entry name" value="Patched_domain-protein"/>
</dbReference>
<feature type="transmembrane region" description="Helical" evidence="7">
    <location>
        <begin position="484"/>
        <end position="504"/>
    </location>
</feature>
<dbReference type="Gene3D" id="1.20.1640.10">
    <property type="entry name" value="Multidrug efflux transporter AcrB transmembrane domain"/>
    <property type="match status" value="2"/>
</dbReference>
<evidence type="ECO:0000313" key="9">
    <source>
        <dbReference type="Proteomes" id="UP000095281"/>
    </source>
</evidence>
<dbReference type="OMA" id="FCFETAI"/>
<evidence type="ECO:0000259" key="8">
    <source>
        <dbReference type="PROSITE" id="PS50156"/>
    </source>
</evidence>
<dbReference type="PANTHER" id="PTHR10796:SF90">
    <property type="entry name" value="SSD DOMAIN-CONTAINING PROTEIN"/>
    <property type="match status" value="1"/>
</dbReference>
<dbReference type="GO" id="GO:0030659">
    <property type="term" value="C:cytoplasmic vesicle membrane"/>
    <property type="evidence" value="ECO:0007669"/>
    <property type="project" value="TreeGrafter"/>
</dbReference>
<dbReference type="PROSITE" id="PS50156">
    <property type="entry name" value="SSD"/>
    <property type="match status" value="1"/>
</dbReference>
<comment type="subcellular location">
    <subcellularLocation>
        <location evidence="1">Membrane</location>
        <topology evidence="1">Multi-pass membrane protein</topology>
    </subcellularLocation>
</comment>
<dbReference type="Pfam" id="PF02460">
    <property type="entry name" value="Patched"/>
    <property type="match status" value="1"/>
</dbReference>
<keyword evidence="9" id="KW-1185">Reference proteome</keyword>
<dbReference type="AlphaFoldDB" id="A0A1I8BP62"/>
<keyword evidence="5 7" id="KW-0472">Membrane</keyword>
<evidence type="ECO:0000256" key="2">
    <source>
        <dbReference type="ARBA" id="ARBA00005585"/>
    </source>
</evidence>
<comment type="similarity">
    <text evidence="2">Belongs to the patched family.</text>
</comment>
<dbReference type="InterPro" id="IPR000731">
    <property type="entry name" value="SSD"/>
</dbReference>
<keyword evidence="6" id="KW-0325">Glycoprotein</keyword>
<evidence type="ECO:0000256" key="7">
    <source>
        <dbReference type="SAM" id="Phobius"/>
    </source>
</evidence>
<keyword evidence="3 7" id="KW-0812">Transmembrane</keyword>
<keyword evidence="4 7" id="KW-1133">Transmembrane helix</keyword>
<sequence>MRAAIVILPIKLSVDSGVWSTNTEEGASLYSRLKSDVIPGTIVYFDETITHNTKLLEGSNEENDTIINKAFNVQNQNPEVGIYWLDIKDRVRDGYTPTTSMSRYETDVLKEFLGSTGIIFYIKNQNIKSLGDPLLTTVLLRARDGGSMHRLRCLNATVQLHSLLRLNISAALDGEVYLFFYYNFKPYKNILSLSIIPKFAALFVMQIWLSIIFTFVFIVPKDFILMSSLKDSLNSQLERLHAGKRPSTSLNLTYPISRANGFDLHLERNFYGARLRNNSKINNESIAWINNTKTIINEDPEIAQLIPFTDIEHIEAIMMTFRADISHPKDEEKMASWEMRVYDFSQNQFNNSLIEMLVLGSEVVDYEMAKEAEKTVPFFVMGLLFMFTFVIYTLIIGAFFYGVMDKAKPLLALGVSLCPVLAITSTFGACTIGGYRTNSVMLIMPFLICGIGVNDAFLMAHSWNRTARKHLPINERLGIIFEEVGPSITITTLTNVVTFLIGALTPTPEISLFCLATAIALGFAYIYTLMLFAPLIYFASIFEDKVGNPSGNTFGFLDKIRQKFDLLFNWILQIYCKIITNRIFGWLLFFGVLIYWYFAFAGTLNIQAKLDTEKILPRSSPILEPHKLISHMVWTEYYPLTILVNNPMDIRSKAQMNRFNKMLDEFEGLKFCKGKQFTILWLRDYIEYCQMAALYDFDFFDSSNSSSEMHIDSVPISETGFDYIRLEQFLSSPFYKHFVPFLRFSPNIKRPINGYELQVPISKFWFSVTYHNTVSWEERINLMQEWRAVAENYADLNVTVWETTFLTLCCMALVCLIFIQNPLSVATASFAIGSISIGVIGYLSWWHLNLDPVTLCAVLMSIGMSVDFTAHVSYHFQLSHKREIQDGQIVEKRLGKSIDKLQNTIRSIAWPMSQAGLSTVICVFPLIFLQNYIPLVFVKTISLVVIWGLFHGLVLLPAFLTSLPPHWLELNCYRMVIQRLQQMGNDNNQTNIESGDGSHPLVDRLSYKETKKKVEDE</sequence>
<evidence type="ECO:0000256" key="4">
    <source>
        <dbReference type="ARBA" id="ARBA00022989"/>
    </source>
</evidence>
<feature type="transmembrane region" description="Helical" evidence="7">
    <location>
        <begin position="441"/>
        <end position="463"/>
    </location>
</feature>
<dbReference type="GO" id="GO:0006897">
    <property type="term" value="P:endocytosis"/>
    <property type="evidence" value="ECO:0007669"/>
    <property type="project" value="TreeGrafter"/>
</dbReference>
<dbReference type="PANTHER" id="PTHR10796">
    <property type="entry name" value="PATCHED-RELATED"/>
    <property type="match status" value="1"/>
</dbReference>
<feature type="transmembrane region" description="Helical" evidence="7">
    <location>
        <begin position="583"/>
        <end position="604"/>
    </location>
</feature>
<dbReference type="WBParaSite" id="MhA1_Contig400.frz3.fgene2">
    <property type="protein sequence ID" value="MhA1_Contig400.frz3.fgene2"/>
    <property type="gene ID" value="MhA1_Contig400.frz3.fgene2"/>
</dbReference>
<protein>
    <submittedName>
        <fullName evidence="10">SSD domain-containing protein</fullName>
    </submittedName>
</protein>
<feature type="transmembrane region" description="Helical" evidence="7">
    <location>
        <begin position="941"/>
        <end position="960"/>
    </location>
</feature>
<feature type="transmembrane region" description="Helical" evidence="7">
    <location>
        <begin position="826"/>
        <end position="846"/>
    </location>
</feature>
<reference evidence="10" key="1">
    <citation type="submission" date="2016-11" db="UniProtKB">
        <authorList>
            <consortium name="WormBaseParasite"/>
        </authorList>
    </citation>
    <scope>IDENTIFICATION</scope>
</reference>
<feature type="transmembrane region" description="Helical" evidence="7">
    <location>
        <begin position="410"/>
        <end position="435"/>
    </location>
</feature>
<evidence type="ECO:0000256" key="3">
    <source>
        <dbReference type="ARBA" id="ARBA00022692"/>
    </source>
</evidence>
<name>A0A1I8BP62_MELHA</name>
<evidence type="ECO:0000256" key="1">
    <source>
        <dbReference type="ARBA" id="ARBA00004141"/>
    </source>
</evidence>
<dbReference type="Proteomes" id="UP000095281">
    <property type="component" value="Unplaced"/>
</dbReference>
<accession>A0A1I8BP62</accession>
<feature type="transmembrane region" description="Helical" evidence="7">
    <location>
        <begin position="908"/>
        <end position="929"/>
    </location>
</feature>
<dbReference type="GO" id="GO:0005886">
    <property type="term" value="C:plasma membrane"/>
    <property type="evidence" value="ECO:0007669"/>
    <property type="project" value="TreeGrafter"/>
</dbReference>
<evidence type="ECO:0000256" key="6">
    <source>
        <dbReference type="ARBA" id="ARBA00023180"/>
    </source>
</evidence>
<feature type="transmembrane region" description="Helical" evidence="7">
    <location>
        <begin position="852"/>
        <end position="874"/>
    </location>
</feature>
<evidence type="ECO:0000256" key="5">
    <source>
        <dbReference type="ARBA" id="ARBA00023136"/>
    </source>
</evidence>
<dbReference type="GO" id="GO:0018996">
    <property type="term" value="P:molting cycle, collagen and cuticulin-based cuticle"/>
    <property type="evidence" value="ECO:0007669"/>
    <property type="project" value="TreeGrafter"/>
</dbReference>
<feature type="transmembrane region" description="Helical" evidence="7">
    <location>
        <begin position="199"/>
        <end position="219"/>
    </location>
</feature>
<dbReference type="SUPFAM" id="SSF82866">
    <property type="entry name" value="Multidrug efflux transporter AcrB transmembrane domain"/>
    <property type="match status" value="2"/>
</dbReference>
<proteinExistence type="inferred from homology"/>
<feature type="domain" description="SSD" evidence="8">
    <location>
        <begin position="375"/>
        <end position="538"/>
    </location>
</feature>